<dbReference type="InterPro" id="IPR000845">
    <property type="entry name" value="Nucleoside_phosphorylase_d"/>
</dbReference>
<proteinExistence type="inferred from homology"/>
<evidence type="ECO:0000259" key="4">
    <source>
        <dbReference type="Pfam" id="PF01048"/>
    </source>
</evidence>
<dbReference type="InParanoid" id="A0A4R5CAY7"/>
<name>A0A4R5CAY7_9ACTN</name>
<dbReference type="GO" id="GO:0005829">
    <property type="term" value="C:cytosol"/>
    <property type="evidence" value="ECO:0007669"/>
    <property type="project" value="TreeGrafter"/>
</dbReference>
<feature type="binding site" evidence="3">
    <location>
        <begin position="212"/>
        <end position="214"/>
    </location>
    <ligand>
        <name>substrate</name>
    </ligand>
</feature>
<dbReference type="GO" id="GO:0019509">
    <property type="term" value="P:L-methionine salvage from methylthioadenosine"/>
    <property type="evidence" value="ECO:0007669"/>
    <property type="project" value="TreeGrafter"/>
</dbReference>
<dbReference type="HAMAP" id="MF_01963">
    <property type="entry name" value="MTAP"/>
    <property type="match status" value="1"/>
</dbReference>
<dbReference type="EC" id="2.4.2.1" evidence="3"/>
<dbReference type="CDD" id="cd09010">
    <property type="entry name" value="MTAP_SsMTAPII_like_MTIP"/>
    <property type="match status" value="1"/>
</dbReference>
<dbReference type="PANTHER" id="PTHR42679">
    <property type="entry name" value="S-METHYL-5'-THIOADENOSINE PHOSPHORYLASE"/>
    <property type="match status" value="1"/>
</dbReference>
<gene>
    <name evidence="5" type="ORF">E1269_30925</name>
</gene>
<reference evidence="5 6" key="1">
    <citation type="submission" date="2019-03" db="EMBL/GenBank/DDBJ databases">
        <title>Draft genome sequences of novel Actinobacteria.</title>
        <authorList>
            <person name="Sahin N."/>
            <person name="Ay H."/>
            <person name="Saygin H."/>
        </authorList>
    </citation>
    <scope>NUCLEOTIDE SEQUENCE [LARGE SCALE GENOMIC DNA]</scope>
    <source>
        <strain evidence="5 6">5K138</strain>
    </source>
</reference>
<evidence type="ECO:0000256" key="3">
    <source>
        <dbReference type="HAMAP-Rule" id="MF_01963"/>
    </source>
</evidence>
<evidence type="ECO:0000313" key="6">
    <source>
        <dbReference type="Proteomes" id="UP000294739"/>
    </source>
</evidence>
<feature type="site" description="Important for substrate specificity" evidence="3">
    <location>
        <position position="228"/>
    </location>
</feature>
<dbReference type="GO" id="GO:0006166">
    <property type="term" value="P:purine ribonucleoside salvage"/>
    <property type="evidence" value="ECO:0007669"/>
    <property type="project" value="UniProtKB-UniRule"/>
</dbReference>
<organism evidence="5 6">
    <name type="scientific">Jiangella asiatica</name>
    <dbReference type="NCBI Taxonomy" id="2530372"/>
    <lineage>
        <taxon>Bacteria</taxon>
        <taxon>Bacillati</taxon>
        <taxon>Actinomycetota</taxon>
        <taxon>Actinomycetes</taxon>
        <taxon>Jiangellales</taxon>
        <taxon>Jiangellaceae</taxon>
        <taxon>Jiangella</taxon>
    </lineage>
</organism>
<dbReference type="Gene3D" id="3.40.50.1580">
    <property type="entry name" value="Nucleoside phosphorylase domain"/>
    <property type="match status" value="1"/>
</dbReference>
<feature type="binding site" evidence="3">
    <location>
        <begin position="51"/>
        <end position="52"/>
    </location>
    <ligand>
        <name>phosphate</name>
        <dbReference type="ChEBI" id="CHEBI:43474"/>
    </ligand>
</feature>
<comment type="subunit">
    <text evidence="3">Homohexamer. Dimer of a homotrimer.</text>
</comment>
<keyword evidence="6" id="KW-1185">Reference proteome</keyword>
<dbReference type="UniPathway" id="UPA00606"/>
<dbReference type="GO" id="GO:0017061">
    <property type="term" value="F:S-methyl-5-thioadenosine phosphorylase activity"/>
    <property type="evidence" value="ECO:0007669"/>
    <property type="project" value="InterPro"/>
</dbReference>
<feature type="domain" description="Nucleoside phosphorylase" evidence="4">
    <location>
        <begin position="5"/>
        <end position="250"/>
    </location>
</feature>
<dbReference type="SUPFAM" id="SSF53167">
    <property type="entry name" value="Purine and uridine phosphorylases"/>
    <property type="match status" value="1"/>
</dbReference>
<dbReference type="InterPro" id="IPR035994">
    <property type="entry name" value="Nucleoside_phosphorylase_sf"/>
</dbReference>
<dbReference type="OrthoDB" id="1523230at2"/>
<keyword evidence="1 3" id="KW-0328">Glycosyltransferase</keyword>
<dbReference type="NCBIfam" id="NF005876">
    <property type="entry name" value="PRK07823.1"/>
    <property type="match status" value="1"/>
</dbReference>
<evidence type="ECO:0000313" key="5">
    <source>
        <dbReference type="EMBL" id="TDD95896.1"/>
    </source>
</evidence>
<comment type="similarity">
    <text evidence="3">Belongs to the PNP/MTAP phosphorylase family. MTAP subfamily.</text>
</comment>
<dbReference type="AlphaFoldDB" id="A0A4R5CAY7"/>
<dbReference type="Pfam" id="PF01048">
    <property type="entry name" value="PNP_UDP_1"/>
    <property type="match status" value="1"/>
</dbReference>
<dbReference type="RefSeq" id="WP_131901932.1">
    <property type="nucleotide sequence ID" value="NZ_SMKZ01000087.1"/>
</dbReference>
<protein>
    <recommendedName>
        <fullName evidence="3">Purine nucleoside phosphorylase</fullName>
        <shortName evidence="3">PNP</shortName>
        <ecNumber evidence="3">2.4.2.1</ecNumber>
    </recommendedName>
</protein>
<comment type="catalytic activity">
    <reaction evidence="3">
        <text>a purine D-ribonucleoside + phosphate = a purine nucleobase + alpha-D-ribose 1-phosphate</text>
        <dbReference type="Rhea" id="RHEA:19805"/>
        <dbReference type="ChEBI" id="CHEBI:26386"/>
        <dbReference type="ChEBI" id="CHEBI:43474"/>
        <dbReference type="ChEBI" id="CHEBI:57720"/>
        <dbReference type="ChEBI" id="CHEBI:142355"/>
        <dbReference type="EC" id="2.4.2.1"/>
    </reaction>
</comment>
<feature type="site" description="Important for substrate specificity" evidence="3">
    <location>
        <position position="170"/>
    </location>
</feature>
<sequence length="256" mass="27765">MDAEVGIFGGSGFYTFLSGARTVPVDTAWGAPSAPVTVADVDGVRVAFLPRHGRHHELPPHRVNYRANVDAMRQLGVHTLVAPFAAGSLRPEIRPGDLVVVDQLVDRTWGRADTFHDRFDGGPLHVSLADPYTPRVRRALLDAGSDAGFDGGARIHDGGTVVVINGPRFSTRAESAWHRQAGWHVVNMTQYPEAALAREAGLDFGGLALVTDYDTGLDSDPDVMPVTQEVVFDVFRRNIDRVRTLLLAALADLAKR</sequence>
<feature type="binding site" evidence="3">
    <location>
        <position position="189"/>
    </location>
    <ligand>
        <name>phosphate</name>
        <dbReference type="ChEBI" id="CHEBI:43474"/>
    </ligand>
</feature>
<evidence type="ECO:0000256" key="2">
    <source>
        <dbReference type="ARBA" id="ARBA00022679"/>
    </source>
</evidence>
<dbReference type="EMBL" id="SMKZ01000087">
    <property type="protein sequence ID" value="TDD95896.1"/>
    <property type="molecule type" value="Genomic_DNA"/>
</dbReference>
<feature type="binding site" evidence="3">
    <location>
        <position position="188"/>
    </location>
    <ligand>
        <name>substrate</name>
    </ligand>
</feature>
<dbReference type="Proteomes" id="UP000294739">
    <property type="component" value="Unassembled WGS sequence"/>
</dbReference>
<dbReference type="PANTHER" id="PTHR42679:SF2">
    <property type="entry name" value="S-METHYL-5'-THIOADENOSINE PHOSPHORYLASE"/>
    <property type="match status" value="1"/>
</dbReference>
<accession>A0A4R5CAY7</accession>
<comment type="caution">
    <text evidence="3">Lacks conserved residue(s) required for the propagation of feature annotation.</text>
</comment>
<feature type="binding site" evidence="3">
    <location>
        <position position="11"/>
    </location>
    <ligand>
        <name>phosphate</name>
        <dbReference type="ChEBI" id="CHEBI:43474"/>
    </ligand>
</feature>
<dbReference type="InterPro" id="IPR010044">
    <property type="entry name" value="MTAP"/>
</dbReference>
<keyword evidence="2 3" id="KW-0808">Transferase</keyword>
<comment type="function">
    <text evidence="3">Purine nucleoside phosphorylase involved in purine salvage.</text>
</comment>
<comment type="caution">
    <text evidence="5">The sequence shown here is derived from an EMBL/GenBank/DDBJ whole genome shotgun (WGS) entry which is preliminary data.</text>
</comment>
<dbReference type="FunCoup" id="A0A4R5CAY7">
    <property type="interactions" value="297"/>
</dbReference>
<comment type="pathway">
    <text evidence="3">Purine metabolism; purine nucleoside salvage.</text>
</comment>
<keyword evidence="3" id="KW-0660">Purine salvage</keyword>
<comment type="miscellaneous">
    <text evidence="3">Although this enzyme belongs to the family of MTA phosphorylases based on sequence homology, it lacks several conserved amino acids in the substrate binding pocket that confer specificity towards MTA.</text>
</comment>
<evidence type="ECO:0000256" key="1">
    <source>
        <dbReference type="ARBA" id="ARBA00022676"/>
    </source>
</evidence>